<evidence type="ECO:0000256" key="2">
    <source>
        <dbReference type="ARBA" id="ARBA00022692"/>
    </source>
</evidence>
<dbReference type="Proteomes" id="UP000449547">
    <property type="component" value="Unassembled WGS sequence"/>
</dbReference>
<protein>
    <submittedName>
        <fullName evidence="6">Uncharacterized protein</fullName>
    </submittedName>
</protein>
<dbReference type="GO" id="GO:0016020">
    <property type="term" value="C:membrane"/>
    <property type="evidence" value="ECO:0007669"/>
    <property type="project" value="UniProtKB-SubCell"/>
</dbReference>
<sequence length="75" mass="8339">MQNKLPFHVRATDVVHRLAVVGIVGFCLVGIGGISFNIFANSDYAPWNKKKLKFEPAQYEDARKQEEAANATEST</sequence>
<evidence type="ECO:0000256" key="5">
    <source>
        <dbReference type="SAM" id="Phobius"/>
    </source>
</evidence>
<gene>
    <name evidence="6" type="ORF">DIURU_005002</name>
</gene>
<dbReference type="OrthoDB" id="4083952at2759"/>
<evidence type="ECO:0000313" key="6">
    <source>
        <dbReference type="EMBL" id="KAA8898147.1"/>
    </source>
</evidence>
<evidence type="ECO:0000256" key="1">
    <source>
        <dbReference type="ARBA" id="ARBA00004167"/>
    </source>
</evidence>
<organism evidence="6 7">
    <name type="scientific">Diutina rugosa</name>
    <name type="common">Yeast</name>
    <name type="synonym">Candida rugosa</name>
    <dbReference type="NCBI Taxonomy" id="5481"/>
    <lineage>
        <taxon>Eukaryota</taxon>
        <taxon>Fungi</taxon>
        <taxon>Dikarya</taxon>
        <taxon>Ascomycota</taxon>
        <taxon>Saccharomycotina</taxon>
        <taxon>Pichiomycetes</taxon>
        <taxon>Debaryomycetaceae</taxon>
        <taxon>Diutina</taxon>
    </lineage>
</organism>
<dbReference type="VEuPathDB" id="FungiDB:DIURU_005002"/>
<accession>A0A642UI50</accession>
<dbReference type="GeneID" id="54783653"/>
<name>A0A642UI50_DIURU</name>
<proteinExistence type="predicted"/>
<dbReference type="AlphaFoldDB" id="A0A642UI50"/>
<keyword evidence="7" id="KW-1185">Reference proteome</keyword>
<dbReference type="RefSeq" id="XP_034010404.1">
    <property type="nucleotide sequence ID" value="XM_034157937.1"/>
</dbReference>
<keyword evidence="3 5" id="KW-1133">Transmembrane helix</keyword>
<dbReference type="InterPro" id="IPR029208">
    <property type="entry name" value="COX14"/>
</dbReference>
<comment type="caution">
    <text evidence="6">The sequence shown here is derived from an EMBL/GenBank/DDBJ whole genome shotgun (WGS) entry which is preliminary data.</text>
</comment>
<comment type="subcellular location">
    <subcellularLocation>
        <location evidence="1">Membrane</location>
        <topology evidence="1">Single-pass membrane protein</topology>
    </subcellularLocation>
</comment>
<feature type="transmembrane region" description="Helical" evidence="5">
    <location>
        <begin position="20"/>
        <end position="40"/>
    </location>
</feature>
<dbReference type="EMBL" id="SWFT01000149">
    <property type="protein sequence ID" value="KAA8898147.1"/>
    <property type="molecule type" value="Genomic_DNA"/>
</dbReference>
<keyword evidence="2 5" id="KW-0812">Transmembrane</keyword>
<dbReference type="OMA" id="NSDYAPW"/>
<evidence type="ECO:0000256" key="3">
    <source>
        <dbReference type="ARBA" id="ARBA00022989"/>
    </source>
</evidence>
<dbReference type="Pfam" id="PF14880">
    <property type="entry name" value="COX14"/>
    <property type="match status" value="1"/>
</dbReference>
<keyword evidence="4 5" id="KW-0472">Membrane</keyword>
<evidence type="ECO:0000256" key="4">
    <source>
        <dbReference type="ARBA" id="ARBA00023136"/>
    </source>
</evidence>
<evidence type="ECO:0000313" key="7">
    <source>
        <dbReference type="Proteomes" id="UP000449547"/>
    </source>
</evidence>
<reference evidence="6 7" key="1">
    <citation type="submission" date="2019-07" db="EMBL/GenBank/DDBJ databases">
        <title>Genome assembly of two rare yeast pathogens: Diutina rugosa and Trichomonascus ciferrii.</title>
        <authorList>
            <person name="Mixao V."/>
            <person name="Saus E."/>
            <person name="Hansen A."/>
            <person name="Lass-Flor C."/>
            <person name="Gabaldon T."/>
        </authorList>
    </citation>
    <scope>NUCLEOTIDE SEQUENCE [LARGE SCALE GENOMIC DNA]</scope>
    <source>
        <strain evidence="6 7">CBS 613</strain>
    </source>
</reference>